<feature type="chain" id="PRO_5040340371" evidence="1">
    <location>
        <begin position="20"/>
        <end position="298"/>
    </location>
</feature>
<feature type="signal peptide" evidence="1">
    <location>
        <begin position="1"/>
        <end position="19"/>
    </location>
</feature>
<proteinExistence type="predicted"/>
<gene>
    <name evidence="2" type="ORF">K461DRAFT_72604</name>
</gene>
<dbReference type="OrthoDB" id="4526039at2759"/>
<comment type="caution">
    <text evidence="2">The sequence shown here is derived from an EMBL/GenBank/DDBJ whole genome shotgun (WGS) entry which is preliminary data.</text>
</comment>
<dbReference type="AlphaFoldDB" id="A0A9P4MBP6"/>
<sequence length="298" mass="31498">MRSALLSLTLLSATAYGACNPDNGFLMNANVTHNYTLPGFIPNSSGQTVSSNATSDQWTVTVAVLRNATDLNTNLQNWLTVPAAQLEQYNTTNSTEWNPSPIICAVHLDYNLATIPLLASPDGRCTAAASSQCLSDLQQAYLSAAQAFTPPRTQQNICSQYAAEMPQVSKWPSSCSAFGKTLGSHGTATGGFNLSNHDAACPFQDLSYIEENAPSSPDNYTVYDRAVNGIVGLVYVRFGNASKDDAAVDVQIMCPSAGGPGNHTSPGSRDVVESAATRRNVASVFVSVMGVVVAMMLL</sequence>
<reference evidence="2" key="1">
    <citation type="journal article" date="2020" name="Stud. Mycol.">
        <title>101 Dothideomycetes genomes: a test case for predicting lifestyles and emergence of pathogens.</title>
        <authorList>
            <person name="Haridas S."/>
            <person name="Albert R."/>
            <person name="Binder M."/>
            <person name="Bloem J."/>
            <person name="Labutti K."/>
            <person name="Salamov A."/>
            <person name="Andreopoulos B."/>
            <person name="Baker S."/>
            <person name="Barry K."/>
            <person name="Bills G."/>
            <person name="Bluhm B."/>
            <person name="Cannon C."/>
            <person name="Castanera R."/>
            <person name="Culley D."/>
            <person name="Daum C."/>
            <person name="Ezra D."/>
            <person name="Gonzalez J."/>
            <person name="Henrissat B."/>
            <person name="Kuo A."/>
            <person name="Liang C."/>
            <person name="Lipzen A."/>
            <person name="Lutzoni F."/>
            <person name="Magnuson J."/>
            <person name="Mondo S."/>
            <person name="Nolan M."/>
            <person name="Ohm R."/>
            <person name="Pangilinan J."/>
            <person name="Park H.-J."/>
            <person name="Ramirez L."/>
            <person name="Alfaro M."/>
            <person name="Sun H."/>
            <person name="Tritt A."/>
            <person name="Yoshinaga Y."/>
            <person name="Zwiers L.-H."/>
            <person name="Turgeon B."/>
            <person name="Goodwin S."/>
            <person name="Spatafora J."/>
            <person name="Crous P."/>
            <person name="Grigoriev I."/>
        </authorList>
    </citation>
    <scope>NUCLEOTIDE SEQUENCE</scope>
    <source>
        <strain evidence="2">CBS 260.36</strain>
    </source>
</reference>
<keyword evidence="3" id="KW-1185">Reference proteome</keyword>
<evidence type="ECO:0000256" key="1">
    <source>
        <dbReference type="SAM" id="SignalP"/>
    </source>
</evidence>
<keyword evidence="1" id="KW-0732">Signal</keyword>
<accession>A0A9P4MBP6</accession>
<dbReference type="EMBL" id="ML996095">
    <property type="protein sequence ID" value="KAF2147810.1"/>
    <property type="molecule type" value="Genomic_DNA"/>
</dbReference>
<dbReference type="Proteomes" id="UP000799439">
    <property type="component" value="Unassembled WGS sequence"/>
</dbReference>
<protein>
    <submittedName>
        <fullName evidence="2">Uncharacterized protein</fullName>
    </submittedName>
</protein>
<evidence type="ECO:0000313" key="2">
    <source>
        <dbReference type="EMBL" id="KAF2147810.1"/>
    </source>
</evidence>
<organism evidence="2 3">
    <name type="scientific">Myriangium duriaei CBS 260.36</name>
    <dbReference type="NCBI Taxonomy" id="1168546"/>
    <lineage>
        <taxon>Eukaryota</taxon>
        <taxon>Fungi</taxon>
        <taxon>Dikarya</taxon>
        <taxon>Ascomycota</taxon>
        <taxon>Pezizomycotina</taxon>
        <taxon>Dothideomycetes</taxon>
        <taxon>Dothideomycetidae</taxon>
        <taxon>Myriangiales</taxon>
        <taxon>Myriangiaceae</taxon>
        <taxon>Myriangium</taxon>
    </lineage>
</organism>
<name>A0A9P4MBP6_9PEZI</name>
<evidence type="ECO:0000313" key="3">
    <source>
        <dbReference type="Proteomes" id="UP000799439"/>
    </source>
</evidence>